<feature type="non-terminal residue" evidence="1">
    <location>
        <position position="218"/>
    </location>
</feature>
<feature type="non-terminal residue" evidence="1">
    <location>
        <position position="1"/>
    </location>
</feature>
<evidence type="ECO:0000313" key="2">
    <source>
        <dbReference type="Proteomes" id="UP001228049"/>
    </source>
</evidence>
<organism evidence="1 2">
    <name type="scientific">Dissostichus eleginoides</name>
    <name type="common">Patagonian toothfish</name>
    <name type="synonym">Dissostichus amissus</name>
    <dbReference type="NCBI Taxonomy" id="100907"/>
    <lineage>
        <taxon>Eukaryota</taxon>
        <taxon>Metazoa</taxon>
        <taxon>Chordata</taxon>
        <taxon>Craniata</taxon>
        <taxon>Vertebrata</taxon>
        <taxon>Euteleostomi</taxon>
        <taxon>Actinopterygii</taxon>
        <taxon>Neopterygii</taxon>
        <taxon>Teleostei</taxon>
        <taxon>Neoteleostei</taxon>
        <taxon>Acanthomorphata</taxon>
        <taxon>Eupercaria</taxon>
        <taxon>Perciformes</taxon>
        <taxon>Notothenioidei</taxon>
        <taxon>Nototheniidae</taxon>
        <taxon>Dissostichus</taxon>
    </lineage>
</organism>
<proteinExistence type="predicted"/>
<dbReference type="Proteomes" id="UP001228049">
    <property type="component" value="Unassembled WGS sequence"/>
</dbReference>
<reference evidence="1" key="1">
    <citation type="submission" date="2023-04" db="EMBL/GenBank/DDBJ databases">
        <title>Chromosome-level genome of Chaenocephalus aceratus.</title>
        <authorList>
            <person name="Park H."/>
        </authorList>
    </citation>
    <scope>NUCLEOTIDE SEQUENCE</scope>
    <source>
        <strain evidence="1">DE</strain>
        <tissue evidence="1">Muscle</tissue>
    </source>
</reference>
<evidence type="ECO:0000313" key="1">
    <source>
        <dbReference type="EMBL" id="KAK1894519.1"/>
    </source>
</evidence>
<dbReference type="AlphaFoldDB" id="A0AAD9C4Z0"/>
<keyword evidence="2" id="KW-1185">Reference proteome</keyword>
<protein>
    <submittedName>
        <fullName evidence="1">DNA polymerase</fullName>
    </submittedName>
</protein>
<name>A0AAD9C4Z0_DISEL</name>
<accession>A0AAD9C4Z0</accession>
<gene>
    <name evidence="1" type="ORF">KUDE01_019977</name>
</gene>
<sequence>TLHEDAGLWPPRFGTFVLIPLRFSEEGRPFLQEQRVRGGLQSFLPKCERVEGENMAWLCRLKQPCSISAPLWRPSVETARSLASGPCTWLYKALSDARIGLFLETVLSSLSVLAAMRPGLPVNSSVTSVGNDLLEAVQQAKAIRQGDKGLPTAWGDKGSSIIGGQGLVQTASGCVRARPKSADDSQTKVQGFVLSNTFTHELLRQKTGLLDENALCPP</sequence>
<comment type="caution">
    <text evidence="1">The sequence shown here is derived from an EMBL/GenBank/DDBJ whole genome shotgun (WGS) entry which is preliminary data.</text>
</comment>
<dbReference type="EMBL" id="JASDAP010000011">
    <property type="protein sequence ID" value="KAK1894519.1"/>
    <property type="molecule type" value="Genomic_DNA"/>
</dbReference>